<dbReference type="PANTHER" id="PTHR13367:SF33">
    <property type="entry name" value="P-LOOP CONTAINING NUCLEOSIDE TRIPHOSPHATE HYDROLASE PROTEIN"/>
    <property type="match status" value="1"/>
</dbReference>
<evidence type="ECO:0000256" key="3">
    <source>
        <dbReference type="ARBA" id="ARBA00022670"/>
    </source>
</evidence>
<dbReference type="Pfam" id="PF12340">
    <property type="entry name" value="DUF3638"/>
    <property type="match status" value="1"/>
</dbReference>
<keyword evidence="7" id="KW-0175">Coiled coil</keyword>
<accession>A0AA36NJS0</accession>
<evidence type="ECO:0000259" key="9">
    <source>
        <dbReference type="Pfam" id="PF12359"/>
    </source>
</evidence>
<dbReference type="Pfam" id="PF12359">
    <property type="entry name" value="DUF3645"/>
    <property type="match status" value="1"/>
</dbReference>
<dbReference type="InterPro" id="IPR022099">
    <property type="entry name" value="DUF3638"/>
</dbReference>
<name>A0AA36NJS0_9DINO</name>
<gene>
    <name evidence="10" type="ORF">EVOR1521_LOCUS28693</name>
</gene>
<feature type="coiled-coil region" evidence="7">
    <location>
        <begin position="229"/>
        <end position="259"/>
    </location>
</feature>
<organism evidence="10 11">
    <name type="scientific">Effrenium voratum</name>
    <dbReference type="NCBI Taxonomy" id="2562239"/>
    <lineage>
        <taxon>Eukaryota</taxon>
        <taxon>Sar</taxon>
        <taxon>Alveolata</taxon>
        <taxon>Dinophyceae</taxon>
        <taxon>Suessiales</taxon>
        <taxon>Symbiodiniaceae</taxon>
        <taxon>Effrenium</taxon>
    </lineage>
</organism>
<proteinExistence type="predicted"/>
<sequence>MPGRAITRYWCRAATRRGLGEEWRLLNEIEEGQAFGAAPEFKEVMDRRAAVALQFADHATLSRKKFPQPRAVQAGLQRWANGKVTSPMCKGFEDDSLAWAGLPHQFPGAPEHELICLWRLALGGGDTRRTLRAALGFASVLSGAQKTELQWHIALATAMSYFPASFPPVPQWALRAILHESQSDLGTPESISAYLGSFQCLLVLSEDECRHEPGVRPTKAESQQWQQFKQHETAELERLQEVSLRLAEENLLITQEEQEVRSQQTVLRAELSVASQNFEEVKMDLERLQAGFKEFRSQEGWMSVVHDVRFKVVGGDEQRQYEKDLKSRQRQLENLRMKRTNLENRLSVLAQEARQIQSKRMVYEQNKSRAINEKDMLRKQKHGKKQLREVGIMQTVQQNWEFHNAYFHVVETVEEEQLNEELDMIENHRVSSNHMPFRSRSAFKTARQIAPDKFTQPIIQKAQESYTFCHAHVASRSARCVKSQFQAVLKAQMTARTKQVVQKLDDMFEAWDGEDWEIYQTTQEDEIWPLRRAASPYRPALAAEVQAIADAWGSVSDKLHAWIRDGAGDDALHQQVVFALDDLAKMGGFSAAAAELKHVLQQSRVRLDVQESLLEKLERNARIWARGRLAHRLFQAYESVQARCPQWEFPGCLQSALLAAAQPIAGQAFPHLGLPSFQKVREELSSRLRLGIPPAEKVGRLSFPLVIPPGSVVERKLRQGPGSSLCRSLQESWDAEFARPQGSELLAKQIFQSDETRRSFAELACKEAAALHQLLLESWQSLLQTVTDAVPKDAMGEAFKALQATHASRPARRGSLVALLAAPPGQHPDLKALNPFFQNQTFGRFPRWTADMAELGIPEPLQQAVREIVQLQGLVTAVCRTAQELAGGISATLQRQVADLLEVCAEPKPGEWLQFEWEQRLMCRPVQLHVAKKMMASNFDKQVLQLNMGEGKSKVILPLLCASVADGSQLVRVVLLRSLLDSSIDHLRNVLGGMLGRRVYVLHFDRTNIITEESVHALMSQLRECRRTGSVLLMAEESTRSLQLKLRECCLKGESAKLCAEFAGVFSKGLHSVVDFFDEVDESLRLQNEQIYTLGSRQELDGGLMRWKVPFAIFRLLKMAKTQQLLQHLSSSHAIEMASALPCGKELTGAEFPRLRFVELPRNSESWKEMAFHLCQGLLGSHETQSEEHEKLGGLRDLSLQARDKLSKLLLDPDLTEEQCSEILASIREYDANPSLPCAALTARGLFAGDILRSALHKRHRVEFGVDNITWRSGMAVPFRFKDAPSERTEFSHPDLAITLTLRAYLEDGLTRESFQRVLGWLKDLPLREQGRRYRRWLLMAASRDDCATETLDKAVARRLELPRKAEGLDLDDGGMVDSLWSKLAKNMQVIQDFLEEFVFPEETRQFPFKVSANAWDLAAGRLRGFSGTADNRQLLPLGVRQYEDQMLRHTDGHALRSLCDPEMGGPSPVKTLQAKEPQEILKQILAVSDTAPAVSVLIDCGALLTGMSNREVAQAAVALCPRFRAAIYFDKQNQIMVLDQSGKDIPLARSPLQPAHECFTYLDDKHTRGTDFRFAPAAIGAVTICRKTTKDRLVQACMRMRSLGLGQRVMLFLDVEVRRQLGSEAGACEPSVGLILASVTARSAEELRLAVVNWALQGAAFATRMPFLQEVSKSVSDVRRLAKLCREPEDMMLSAYCQSLASNPGVEEIPRRAYQTPKQILMSTDFSEQEAHRWGKDAESVIQTQLAYLKRTQLLSSEDVLVSCMDEEQEREREQEKEKEKEVEREVEADVCLPAVQPHRAVTEQPWQWDQALCPGFLARCKHKSDGHPNLHGISAGELESCGLPLPQLQDLRDMPTCLFVTSNWLHSVVVEDNCSAQDKAHALRNVDMFLVLHEIEIETIILLSGYEASHILREMRRQEHLSPWHRATRSELSIHLGHLNDAGDMALSPRARPRLPHSKHRAVLKLFNGSCGYSQSERAEVAKFLGILEPSVLNATAQLCPENDCHHVWSERQGRRVWDGLRDLRVLSRNGFVNDVPALEDSKLKQAVAAAMERESDKEQSGLNHFELHKCLLQVVSRRKNPVTVVPDFVKCRLHGQLFQGSGLERLLGL</sequence>
<keyword evidence="3" id="KW-0645">Protease</keyword>
<evidence type="ECO:0000256" key="7">
    <source>
        <dbReference type="SAM" id="Coils"/>
    </source>
</evidence>
<comment type="caution">
    <text evidence="10">The sequence shown here is derived from an EMBL/GenBank/DDBJ whole genome shotgun (WGS) entry which is preliminary data.</text>
</comment>
<dbReference type="GO" id="GO:0006508">
    <property type="term" value="P:proteolysis"/>
    <property type="evidence" value="ECO:0007669"/>
    <property type="project" value="UniProtKB-KW"/>
</dbReference>
<comment type="catalytic activity">
    <reaction evidence="1">
        <text>Thiol-dependent hydrolysis of ester, thioester, amide, peptide and isopeptide bonds formed by the C-terminal Gly of ubiquitin (a 76-residue protein attached to proteins as an intracellular targeting signal).</text>
        <dbReference type="EC" id="3.4.19.12"/>
    </reaction>
</comment>
<feature type="domain" description="DUF3645" evidence="9">
    <location>
        <begin position="1272"/>
        <end position="1301"/>
    </location>
</feature>
<keyword evidence="6" id="KW-0788">Thiol protease</keyword>
<evidence type="ECO:0000256" key="6">
    <source>
        <dbReference type="ARBA" id="ARBA00022807"/>
    </source>
</evidence>
<dbReference type="InterPro" id="IPR022105">
    <property type="entry name" value="DUF3645"/>
</dbReference>
<protein>
    <recommendedName>
        <fullName evidence="2">ubiquitinyl hydrolase 1</fullName>
        <ecNumber evidence="2">3.4.19.12</ecNumber>
    </recommendedName>
</protein>
<feature type="domain" description="DUF3638" evidence="8">
    <location>
        <begin position="911"/>
        <end position="1120"/>
    </location>
</feature>
<dbReference type="EMBL" id="CAUJNA010003649">
    <property type="protein sequence ID" value="CAJ1406836.1"/>
    <property type="molecule type" value="Genomic_DNA"/>
</dbReference>
<dbReference type="InterPro" id="IPR051346">
    <property type="entry name" value="OTU_Deubiquitinase"/>
</dbReference>
<evidence type="ECO:0000256" key="5">
    <source>
        <dbReference type="ARBA" id="ARBA00022801"/>
    </source>
</evidence>
<dbReference type="PANTHER" id="PTHR13367">
    <property type="entry name" value="UBIQUITIN THIOESTERASE"/>
    <property type="match status" value="1"/>
</dbReference>
<evidence type="ECO:0000313" key="10">
    <source>
        <dbReference type="EMBL" id="CAJ1406836.1"/>
    </source>
</evidence>
<keyword evidence="4" id="KW-0833">Ubl conjugation pathway</keyword>
<keyword evidence="5" id="KW-0378">Hydrolase</keyword>
<evidence type="ECO:0000256" key="4">
    <source>
        <dbReference type="ARBA" id="ARBA00022786"/>
    </source>
</evidence>
<reference evidence="10" key="1">
    <citation type="submission" date="2023-08" db="EMBL/GenBank/DDBJ databases">
        <authorList>
            <person name="Chen Y."/>
            <person name="Shah S."/>
            <person name="Dougan E. K."/>
            <person name="Thang M."/>
            <person name="Chan C."/>
        </authorList>
    </citation>
    <scope>NUCLEOTIDE SEQUENCE</scope>
</reference>
<evidence type="ECO:0000256" key="1">
    <source>
        <dbReference type="ARBA" id="ARBA00000707"/>
    </source>
</evidence>
<evidence type="ECO:0000259" key="8">
    <source>
        <dbReference type="Pfam" id="PF12340"/>
    </source>
</evidence>
<dbReference type="Proteomes" id="UP001178507">
    <property type="component" value="Unassembled WGS sequence"/>
</dbReference>
<dbReference type="GO" id="GO:0004843">
    <property type="term" value="F:cysteine-type deubiquitinase activity"/>
    <property type="evidence" value="ECO:0007669"/>
    <property type="project" value="UniProtKB-EC"/>
</dbReference>
<keyword evidence="11" id="KW-1185">Reference proteome</keyword>
<feature type="coiled-coil region" evidence="7">
    <location>
        <begin position="318"/>
        <end position="380"/>
    </location>
</feature>
<evidence type="ECO:0000256" key="2">
    <source>
        <dbReference type="ARBA" id="ARBA00012759"/>
    </source>
</evidence>
<dbReference type="EC" id="3.4.19.12" evidence="2"/>
<evidence type="ECO:0000313" key="11">
    <source>
        <dbReference type="Proteomes" id="UP001178507"/>
    </source>
</evidence>